<dbReference type="PIRSF" id="PIRSF028477">
    <property type="entry name" value="UCP028477"/>
    <property type="match status" value="1"/>
</dbReference>
<dbReference type="EMBL" id="DAARFX010000005">
    <property type="protein sequence ID" value="HAE2261675.1"/>
    <property type="molecule type" value="Genomic_DNA"/>
</dbReference>
<protein>
    <submittedName>
        <fullName evidence="1">DUF2145 domain-containing protein</fullName>
    </submittedName>
</protein>
<name>A0A701HHX7_SALTM</name>
<evidence type="ECO:0000313" key="1">
    <source>
        <dbReference type="EMBL" id="HAE2261675.1"/>
    </source>
</evidence>
<dbReference type="Pfam" id="PF09916">
    <property type="entry name" value="DUF2145"/>
    <property type="match status" value="1"/>
</dbReference>
<reference evidence="1" key="2">
    <citation type="submission" date="2018-07" db="EMBL/GenBank/DDBJ databases">
        <authorList>
            <consortium name="NCBI Pathogen Detection Project"/>
        </authorList>
    </citation>
    <scope>NUCLEOTIDE SEQUENCE</scope>
    <source>
        <strain evidence="1">BCW_2802</strain>
    </source>
</reference>
<organism evidence="1">
    <name type="scientific">Salmonella typhimurium</name>
    <dbReference type="NCBI Taxonomy" id="90371"/>
    <lineage>
        <taxon>Bacteria</taxon>
        <taxon>Pseudomonadati</taxon>
        <taxon>Pseudomonadota</taxon>
        <taxon>Gammaproteobacteria</taxon>
        <taxon>Enterobacterales</taxon>
        <taxon>Enterobacteriaceae</taxon>
        <taxon>Salmonella</taxon>
    </lineage>
</organism>
<comment type="caution">
    <text evidence="1">The sequence shown here is derived from an EMBL/GenBank/DDBJ whole genome shotgun (WGS) entry which is preliminary data.</text>
</comment>
<dbReference type="RefSeq" id="WP_110232449.1">
    <property type="nucleotide sequence ID" value="NZ_NHQV01000046.1"/>
</dbReference>
<gene>
    <name evidence="1" type="ORF">G3254_000986</name>
</gene>
<sequence>MKRFAFALWLSAISLNAYADSANCHQKANTPESIAATMDQALQLKQQLNSQPDPVVILVRQGQDMSSRHLTWSHAGYAMRQPNGDWRVYHNLNTCGTAESALYIQGLYEFLADDLVNQSIAVLRPRSDIATALQTLLHSAIKLNLFHSPRYNLIAWPFSGPYQNSNGWLLEVFARANDAQVWSRNDARRWLQLQGYQPSIVSAGTFERLGAKLFTPNVFTDDQPAELLRKGNVGLNSVIRFIAHYSRAIPGCEHQNLGESVCVYLSPGAKK</sequence>
<reference evidence="1" key="1">
    <citation type="journal article" date="2018" name="Genome Biol.">
        <title>SKESA: strategic k-mer extension for scrupulous assemblies.</title>
        <authorList>
            <person name="Souvorov A."/>
            <person name="Agarwala R."/>
            <person name="Lipman D.J."/>
        </authorList>
    </citation>
    <scope>NUCLEOTIDE SEQUENCE</scope>
    <source>
        <strain evidence="1">BCW_2802</strain>
    </source>
</reference>
<proteinExistence type="predicted"/>
<accession>A0A701HHX7</accession>
<dbReference type="AlphaFoldDB" id="A0A701HHX7"/>
<dbReference type="InterPro" id="IPR014547">
    <property type="entry name" value="UCP028477"/>
</dbReference>